<dbReference type="CDD" id="cd00732">
    <property type="entry name" value="CheW"/>
    <property type="match status" value="1"/>
</dbReference>
<dbReference type="SUPFAM" id="SSF52172">
    <property type="entry name" value="CheY-like"/>
    <property type="match status" value="1"/>
</dbReference>
<dbReference type="SMART" id="SM00448">
    <property type="entry name" value="REC"/>
    <property type="match status" value="1"/>
</dbReference>
<dbReference type="GO" id="GO:0005829">
    <property type="term" value="C:cytosol"/>
    <property type="evidence" value="ECO:0007669"/>
    <property type="project" value="TreeGrafter"/>
</dbReference>
<feature type="domain" description="CheW-like" evidence="3">
    <location>
        <begin position="500"/>
        <end position="643"/>
    </location>
</feature>
<evidence type="ECO:0000256" key="1">
    <source>
        <dbReference type="PROSITE-ProRule" id="PRU00169"/>
    </source>
</evidence>
<dbReference type="PROSITE" id="PS50110">
    <property type="entry name" value="RESPONSE_REGULATORY"/>
    <property type="match status" value="1"/>
</dbReference>
<dbReference type="Gene3D" id="3.40.190.10">
    <property type="entry name" value="Periplasmic binding protein-like II"/>
    <property type="match status" value="2"/>
</dbReference>
<gene>
    <name evidence="4" type="ORF">OMM_01643</name>
</gene>
<keyword evidence="1" id="KW-0597">Phosphoprotein</keyword>
<dbReference type="PANTHER" id="PTHR22617:SF41">
    <property type="entry name" value="CHEMOTAXIS SIGNAL TRANSDUCTION SYSTEM ADAPTOR PROTEIN CHEW"/>
    <property type="match status" value="1"/>
</dbReference>
<dbReference type="EMBL" id="ATBP01000138">
    <property type="protein sequence ID" value="ETR72537.1"/>
    <property type="molecule type" value="Genomic_DNA"/>
</dbReference>
<comment type="caution">
    <text evidence="4">The sequence shown here is derived from an EMBL/GenBank/DDBJ whole genome shotgun (WGS) entry which is preliminary data.</text>
</comment>
<dbReference type="InterPro" id="IPR011006">
    <property type="entry name" value="CheY-like_superfamily"/>
</dbReference>
<evidence type="ECO:0000259" key="3">
    <source>
        <dbReference type="PROSITE" id="PS50851"/>
    </source>
</evidence>
<dbReference type="Gene3D" id="3.40.50.2300">
    <property type="match status" value="1"/>
</dbReference>
<dbReference type="SMART" id="SM00260">
    <property type="entry name" value="CheW"/>
    <property type="match status" value="1"/>
</dbReference>
<dbReference type="Gene3D" id="2.40.50.180">
    <property type="entry name" value="CheA-289, Domain 4"/>
    <property type="match status" value="1"/>
</dbReference>
<name>A0A1V1PCC9_9BACT</name>
<feature type="domain" description="Response regulatory" evidence="2">
    <location>
        <begin position="8"/>
        <end position="125"/>
    </location>
</feature>
<accession>A0A1V1PCC9</accession>
<evidence type="ECO:0000313" key="5">
    <source>
        <dbReference type="Proteomes" id="UP000189670"/>
    </source>
</evidence>
<dbReference type="Pfam" id="PF13379">
    <property type="entry name" value="NMT1_2"/>
    <property type="match status" value="1"/>
</dbReference>
<dbReference type="Pfam" id="PF00072">
    <property type="entry name" value="Response_reg"/>
    <property type="match status" value="1"/>
</dbReference>
<dbReference type="GO" id="GO:0000160">
    <property type="term" value="P:phosphorelay signal transduction system"/>
    <property type="evidence" value="ECO:0007669"/>
    <property type="project" value="InterPro"/>
</dbReference>
<reference evidence="5" key="1">
    <citation type="submission" date="2012-11" db="EMBL/GenBank/DDBJ databases">
        <authorList>
            <person name="Lucero-Rivera Y.E."/>
            <person name="Tovar-Ramirez D."/>
        </authorList>
    </citation>
    <scope>NUCLEOTIDE SEQUENCE [LARGE SCALE GENOMIC DNA]</scope>
    <source>
        <strain evidence="5">Araruama</strain>
    </source>
</reference>
<organism evidence="4 5">
    <name type="scientific">Candidatus Magnetoglobus multicellularis str. Araruama</name>
    <dbReference type="NCBI Taxonomy" id="890399"/>
    <lineage>
        <taxon>Bacteria</taxon>
        <taxon>Pseudomonadati</taxon>
        <taxon>Thermodesulfobacteriota</taxon>
        <taxon>Desulfobacteria</taxon>
        <taxon>Desulfobacterales</taxon>
        <taxon>Desulfobacteraceae</taxon>
        <taxon>Candidatus Magnetoglobus</taxon>
    </lineage>
</organism>
<dbReference type="SUPFAM" id="SSF53850">
    <property type="entry name" value="Periplasmic binding protein-like II"/>
    <property type="match status" value="1"/>
</dbReference>
<dbReference type="Gene3D" id="2.30.30.40">
    <property type="entry name" value="SH3 Domains"/>
    <property type="match status" value="1"/>
</dbReference>
<dbReference type="PROSITE" id="PS50851">
    <property type="entry name" value="CHEW"/>
    <property type="match status" value="1"/>
</dbReference>
<feature type="modified residue" description="4-aspartylphosphate" evidence="1">
    <location>
        <position position="58"/>
    </location>
</feature>
<dbReference type="SUPFAM" id="SSF50341">
    <property type="entry name" value="CheW-like"/>
    <property type="match status" value="1"/>
</dbReference>
<dbReference type="PANTHER" id="PTHR22617">
    <property type="entry name" value="CHEMOTAXIS SENSOR HISTIDINE KINASE-RELATED"/>
    <property type="match status" value="1"/>
</dbReference>
<protein>
    <submittedName>
        <fullName evidence="4">Response regulator receiver modulated CheW protein</fullName>
    </submittedName>
</protein>
<dbReference type="InterPro" id="IPR001789">
    <property type="entry name" value="Sig_transdc_resp-reg_receiver"/>
</dbReference>
<dbReference type="GO" id="GO:0006935">
    <property type="term" value="P:chemotaxis"/>
    <property type="evidence" value="ECO:0007669"/>
    <property type="project" value="InterPro"/>
</dbReference>
<dbReference type="InterPro" id="IPR036061">
    <property type="entry name" value="CheW-like_dom_sf"/>
</dbReference>
<evidence type="ECO:0000259" key="2">
    <source>
        <dbReference type="PROSITE" id="PS50110"/>
    </source>
</evidence>
<proteinExistence type="predicted"/>
<dbReference type="Proteomes" id="UP000189670">
    <property type="component" value="Unassembled WGS sequence"/>
</dbReference>
<dbReference type="InterPro" id="IPR002545">
    <property type="entry name" value="CheW-lke_dom"/>
</dbReference>
<evidence type="ECO:0000313" key="4">
    <source>
        <dbReference type="EMBL" id="ETR72537.1"/>
    </source>
</evidence>
<dbReference type="Pfam" id="PF01584">
    <property type="entry name" value="CheW"/>
    <property type="match status" value="1"/>
</dbReference>
<dbReference type="AlphaFoldDB" id="A0A1V1PCC9"/>
<dbReference type="InterPro" id="IPR039315">
    <property type="entry name" value="CheW"/>
</dbReference>
<sequence length="643" mass="70716">MSVDPNIAILLVEDSGIMRKMEMSVLKSVGFNNIVEAEDGKDAILKLESNPIDIVLSDWNMPNMSGFELLEWVRQSEQFKEMPFVMATGRGEKKEMTKASEAGVSSFITKPFGPDELKAKIEEAFTEKTDEEEPEAVFEPRYGASGKPIIKIAHIQITDHIILGALKHLIDSGKIAPKHFDLETECMTSWNPVAKALEDKTIEGAFVLAPIAMDLFAYGTKIKLILFAHKGGSIIVKNRQGAKFKKPFENFFKNKSFYIPHTMSIHNMMAHMFFSNIGIKPGVAGNDNVDVSFEVTPPIKMPEFMSSNENTCGFMVAEPIGTKSIAGGIAEQIGLSSEIWENHPCCIVAIQEEFIERFPDAVQELTKYLVEAGQFVDQKPGVAAEVGVTFLDPKKTLGLRVPLLKNVLSDPLGIKTNDLYPVKADLNKIQRYLHDKMNVGSIIDLDKFVDLRFADVACKDGASGALGSVLHDTPQKSFELLDRLLAEQETLAAKTTLDKVGKYLTLSLGDREFGIDIAKIREIIGIVPIRTIPNTPPAVRGVINLRGHVISVVDLRLKLHMPEIEYNDRSCIIVLEIQGEKGPGAIGVIVDSVSEVANIKAEDIEEAPGTGLDINTDHILAMAKAPNSPSVKILLDIDKVLTQ</sequence>